<feature type="compositionally biased region" description="Low complexity" evidence="9">
    <location>
        <begin position="1192"/>
        <end position="1203"/>
    </location>
</feature>
<dbReference type="GO" id="GO:0000329">
    <property type="term" value="C:fungal-type vacuole membrane"/>
    <property type="evidence" value="ECO:0007669"/>
    <property type="project" value="TreeGrafter"/>
</dbReference>
<proteinExistence type="inferred from homology"/>
<dbReference type="Proteomes" id="UP000518752">
    <property type="component" value="Unassembled WGS sequence"/>
</dbReference>
<accession>A0A8H5MBA8</accession>
<dbReference type="GO" id="GO:0015194">
    <property type="term" value="F:L-serine transmembrane transporter activity"/>
    <property type="evidence" value="ECO:0007669"/>
    <property type="project" value="TreeGrafter"/>
</dbReference>
<comment type="subcellular location">
    <subcellularLocation>
        <location evidence="1">Vacuole membrane</location>
        <topology evidence="1">Multi-pass membrane protein</topology>
    </subcellularLocation>
</comment>
<evidence type="ECO:0000313" key="13">
    <source>
        <dbReference type="Proteomes" id="UP000518752"/>
    </source>
</evidence>
<feature type="compositionally biased region" description="Polar residues" evidence="9">
    <location>
        <begin position="433"/>
        <end position="442"/>
    </location>
</feature>
<evidence type="ECO:0000313" key="12">
    <source>
        <dbReference type="EMBL" id="KAF5387351.1"/>
    </source>
</evidence>
<evidence type="ECO:0000256" key="4">
    <source>
        <dbReference type="ARBA" id="ARBA00022554"/>
    </source>
</evidence>
<feature type="region of interest" description="Disordered" evidence="9">
    <location>
        <begin position="1134"/>
        <end position="1209"/>
    </location>
</feature>
<keyword evidence="5 10" id="KW-0812">Transmembrane</keyword>
<dbReference type="GO" id="GO:0005313">
    <property type="term" value="F:L-glutamate transmembrane transporter activity"/>
    <property type="evidence" value="ECO:0007669"/>
    <property type="project" value="TreeGrafter"/>
</dbReference>
<dbReference type="Pfam" id="PF01490">
    <property type="entry name" value="Aa_trans"/>
    <property type="match status" value="1"/>
</dbReference>
<dbReference type="GO" id="GO:0005302">
    <property type="term" value="F:L-tyrosine transmembrane transporter activity"/>
    <property type="evidence" value="ECO:0007669"/>
    <property type="project" value="TreeGrafter"/>
</dbReference>
<dbReference type="PANTHER" id="PTHR22950:SF678">
    <property type="entry name" value="VACUOLAR AMINO ACID TRANSPORTER 5-RELATED"/>
    <property type="match status" value="1"/>
</dbReference>
<evidence type="ECO:0000256" key="5">
    <source>
        <dbReference type="ARBA" id="ARBA00022692"/>
    </source>
</evidence>
<dbReference type="InterPro" id="IPR041913">
    <property type="entry name" value="POLD3_sf"/>
</dbReference>
<feature type="compositionally biased region" description="Basic residues" evidence="9">
    <location>
        <begin position="969"/>
        <end position="984"/>
    </location>
</feature>
<feature type="transmembrane region" description="Helical" evidence="10">
    <location>
        <begin position="1694"/>
        <end position="1718"/>
    </location>
</feature>
<sequence>MQRPRDVFDLIPRLRHMGFFKRILSLGSKKSSSRKKQGRDSAQNAAWVDETGTRATYPVMSDEDNEIAANLLLRSSSARYAVVSETHFSSLPPLPHPINSALHTPSSSTTSLPASANLSRRGTYIVKVHPRQQHTCTEFPLANRGVADDPPPPRRRAQTVGPAATFGLADESEFTSTHLQGLRRDPSVASLLDLYDEHGQLPSKAFSNTPPKSRDGREQTRRNGSTLRELLGEPHRNTSSSLEGDISWAERFLGEANSTSASSSVSSLMLETPHSENVDSFAVSHSRFSDSLLLGHKVHATHESTFISEHNLSTSSSFMINNDPAISSMDVELSAVTDRSQISRIIDTHHPNGTENACVNLKTPRRASEVFGFLTEKKQKRKSQAVAEKDSSESGFFANTPETAAAPSASPLHNELSQSNSRDIDIFSGNIYHRTSSNQLPDSHTDSHPHAGRVDEFTINTENPSQAPRTRVIMTGPTKVTITAPTPMADGSDRPTGRIPRGPRSLDEHRRRSKSRSRRNLKDENEFRPGLIERSNAQNCSSEDPFTPVPSRPMKLRRASSSIISTDAPAVIIAKTSKKESKSRGHGSNKSLIASMKENAGLTLSATPDIPFTPIRSHSSSSVHSSKTSRSRSSPSGTGPSRRSSLLRSVVTPESFRPPKGMTPSPASSSELSPVGKRIMMDARRQRSMTQKLEGRQLSMHVNDAKEALYSFYSKTILEGQYRVAATYLVTGQVESGTDSQTRESDAMEVDSADFQEEKTVDFEDDGEEVVEMTEVVLVGERDLEIVKSKFSTVASVHVYSLSPAPIRDMGLICGPTEIVRDIDNKKGSEMAEIVGKIVGNVREAKGKYVPLPLPPPAAVSTAAASSSSVVKTASAPANSSLKKSGSISSKEKSKPKDFFANIKPKDKEPKTMKDSTKKDQPLPKEATNAKTLAKTESSLKNELDPVKKLESKSDDENNETVALASSRGKAKAPVKKAGTKRKSGLISESEEDKEEKEMKKYNSKSNIKVKRGVVVSEEEEEESEPKFSKTKSKGKGKHLVREEDEDVLAMMDIDDDQVEVVSNRASQSAFRKKPPEPSEAEAEDVQMDETKPQPKPKRKAKKVIPTGRNGLKKKRVMRKREFFDEKGYMVTEDYSDYESVDENAGASKGKGREESDSSDKPTKKKEAAKSENAGADSDSAPMKKSKEPKAAVKPKPKASSNKRPGSGTIQTFFQRKYFYFKDTNTDFSASFPSDTFTTTEVHRRRSVSFTDRPTSNISEDFEMTNAYGTGHNPASVSGGADHEDSGEQSALLGGHSPPKVAKADGHASMVSSASNLANTIIGSGMLTFPLALASAGIIPGILTCLLSGGIAVFGLHLLTLCAAKAPYRRASFFAVAQMTFPKAAVFFDAAIAIKCFGVSISYLIIIKGLTPNVVSSLYHDLSNKEPPQWMLNGRNWLGIFMLVLIPLAFLRQLNSLRHTSYVALFSVGYLLIIVIRCYFWPLKNMPVAGEIRWVRFTSNFVSTFPVQVFAFTCAQNLFPIFNEVKNNNQSRMNIIIGSAIGSATMVYEIIAVFGYLTFGTNVGANIIAMYPSNSLFIAIGQVAIVILVLFSYPLQVHPCRNCLDKVFHAGSKHTDNEEEEAVDDHGSGAMTSTKHTVLTLAIIVSTYTIAYLVDDLKIVLSFVGSTGSTTISFILPGLFYWKMSRGDEDSRLLNRAALALAVYGMFIFVFCLGFNIYQVVHPSVSGGTAH</sequence>
<dbReference type="Pfam" id="PF09507">
    <property type="entry name" value="CDC27"/>
    <property type="match status" value="1"/>
</dbReference>
<dbReference type="GO" id="GO:0015189">
    <property type="term" value="F:L-lysine transmembrane transporter activity"/>
    <property type="evidence" value="ECO:0007669"/>
    <property type="project" value="TreeGrafter"/>
</dbReference>
<feature type="compositionally biased region" description="Basic residues" evidence="9">
    <location>
        <begin position="1029"/>
        <end position="1039"/>
    </location>
</feature>
<evidence type="ECO:0000259" key="11">
    <source>
        <dbReference type="Pfam" id="PF01490"/>
    </source>
</evidence>
<evidence type="ECO:0000256" key="8">
    <source>
        <dbReference type="ARBA" id="ARBA00023136"/>
    </source>
</evidence>
<feature type="compositionally biased region" description="Polar residues" evidence="9">
    <location>
        <begin position="458"/>
        <end position="468"/>
    </location>
</feature>
<dbReference type="GO" id="GO:0043625">
    <property type="term" value="C:delta DNA polymerase complex"/>
    <property type="evidence" value="ECO:0007669"/>
    <property type="project" value="InterPro"/>
</dbReference>
<dbReference type="InterPro" id="IPR019038">
    <property type="entry name" value="POLD3"/>
</dbReference>
<dbReference type="GO" id="GO:0005290">
    <property type="term" value="F:L-histidine transmembrane transporter activity"/>
    <property type="evidence" value="ECO:0007669"/>
    <property type="project" value="TreeGrafter"/>
</dbReference>
<feature type="transmembrane region" description="Helical" evidence="10">
    <location>
        <begin position="1430"/>
        <end position="1450"/>
    </location>
</feature>
<feature type="compositionally biased region" description="Low complexity" evidence="9">
    <location>
        <begin position="616"/>
        <end position="650"/>
    </location>
</feature>
<evidence type="ECO:0000256" key="9">
    <source>
        <dbReference type="SAM" id="MobiDB-lite"/>
    </source>
</evidence>
<feature type="compositionally biased region" description="Basic and acidic residues" evidence="9">
    <location>
        <begin position="212"/>
        <end position="221"/>
    </location>
</feature>
<keyword evidence="13" id="KW-1185">Reference proteome</keyword>
<feature type="region of interest" description="Disordered" evidence="9">
    <location>
        <begin position="1248"/>
        <end position="1304"/>
    </location>
</feature>
<organism evidence="12 13">
    <name type="scientific">Collybiopsis confluens</name>
    <dbReference type="NCBI Taxonomy" id="2823264"/>
    <lineage>
        <taxon>Eukaryota</taxon>
        <taxon>Fungi</taxon>
        <taxon>Dikarya</taxon>
        <taxon>Basidiomycota</taxon>
        <taxon>Agaricomycotina</taxon>
        <taxon>Agaricomycetes</taxon>
        <taxon>Agaricomycetidae</taxon>
        <taxon>Agaricales</taxon>
        <taxon>Marasmiineae</taxon>
        <taxon>Omphalotaceae</taxon>
        <taxon>Collybiopsis</taxon>
    </lineage>
</organism>
<comment type="caution">
    <text evidence="12">The sequence shown here is derived from an EMBL/GenBank/DDBJ whole genome shotgun (WGS) entry which is preliminary data.</text>
</comment>
<evidence type="ECO:0000256" key="6">
    <source>
        <dbReference type="ARBA" id="ARBA00022970"/>
    </source>
</evidence>
<feature type="compositionally biased region" description="Basic and acidic residues" evidence="9">
    <location>
        <begin position="443"/>
        <end position="456"/>
    </location>
</feature>
<feature type="transmembrane region" description="Helical" evidence="10">
    <location>
        <begin position="1462"/>
        <end position="1482"/>
    </location>
</feature>
<feature type="transmembrane region" description="Helical" evidence="10">
    <location>
        <begin position="1660"/>
        <end position="1682"/>
    </location>
</feature>
<dbReference type="GO" id="GO:0006260">
    <property type="term" value="P:DNA replication"/>
    <property type="evidence" value="ECO:0007669"/>
    <property type="project" value="InterPro"/>
</dbReference>
<reference evidence="12 13" key="1">
    <citation type="journal article" date="2020" name="ISME J.">
        <title>Uncovering the hidden diversity of litter-decomposition mechanisms in mushroom-forming fungi.</title>
        <authorList>
            <person name="Floudas D."/>
            <person name="Bentzer J."/>
            <person name="Ahren D."/>
            <person name="Johansson T."/>
            <person name="Persson P."/>
            <person name="Tunlid A."/>
        </authorList>
    </citation>
    <scope>NUCLEOTIDE SEQUENCE [LARGE SCALE GENOMIC DNA]</scope>
    <source>
        <strain evidence="12 13">CBS 406.79</strain>
    </source>
</reference>
<keyword evidence="3" id="KW-0813">Transport</keyword>
<evidence type="ECO:0000256" key="1">
    <source>
        <dbReference type="ARBA" id="ARBA00004128"/>
    </source>
</evidence>
<feature type="compositionally biased region" description="Basic and acidic residues" evidence="9">
    <location>
        <begin position="890"/>
        <end position="923"/>
    </location>
</feature>
<name>A0A8H5MBA8_9AGAR</name>
<evidence type="ECO:0000256" key="10">
    <source>
        <dbReference type="SAM" id="Phobius"/>
    </source>
</evidence>
<feature type="region of interest" description="Disordered" evidence="9">
    <location>
        <begin position="605"/>
        <end position="675"/>
    </location>
</feature>
<feature type="compositionally biased region" description="Polar residues" evidence="9">
    <location>
        <begin position="535"/>
        <end position="544"/>
    </location>
</feature>
<feature type="compositionally biased region" description="Polar residues" evidence="9">
    <location>
        <begin position="1248"/>
        <end position="1259"/>
    </location>
</feature>
<feature type="transmembrane region" description="Helical" evidence="10">
    <location>
        <begin position="1338"/>
        <end position="1364"/>
    </location>
</feature>
<evidence type="ECO:0000256" key="3">
    <source>
        <dbReference type="ARBA" id="ARBA00022448"/>
    </source>
</evidence>
<feature type="compositionally biased region" description="Low complexity" evidence="9">
    <location>
        <begin position="871"/>
        <end position="889"/>
    </location>
</feature>
<feature type="region of interest" description="Disordered" evidence="9">
    <location>
        <begin position="200"/>
        <end position="242"/>
    </location>
</feature>
<feature type="transmembrane region" description="Helical" evidence="10">
    <location>
        <begin position="1637"/>
        <end position="1654"/>
    </location>
</feature>
<keyword evidence="7 10" id="KW-1133">Transmembrane helix</keyword>
<dbReference type="Gene3D" id="3.90.1030.20">
    <property type="entry name" value="DNA polymerase delta, p66 (Cdc27) subunit, wHTH domain"/>
    <property type="match status" value="1"/>
</dbReference>
<feature type="region of interest" description="Disordered" evidence="9">
    <location>
        <begin position="377"/>
        <end position="418"/>
    </location>
</feature>
<feature type="compositionally biased region" description="Acidic residues" evidence="9">
    <location>
        <begin position="1043"/>
        <end position="1059"/>
    </location>
</feature>
<feature type="transmembrane region" description="Helical" evidence="10">
    <location>
        <begin position="1534"/>
        <end position="1556"/>
    </location>
</feature>
<feature type="domain" description="Amino acid transporter transmembrane" evidence="11">
    <location>
        <begin position="1308"/>
        <end position="1720"/>
    </location>
</feature>
<keyword evidence="4" id="KW-0926">Vacuole</keyword>
<feature type="compositionally biased region" description="Basic and acidic residues" evidence="9">
    <location>
        <begin position="1151"/>
        <end position="1170"/>
    </location>
</feature>
<evidence type="ECO:0000256" key="7">
    <source>
        <dbReference type="ARBA" id="ARBA00022989"/>
    </source>
</evidence>
<keyword evidence="8 10" id="KW-0472">Membrane</keyword>
<feature type="transmembrane region" description="Helical" evidence="10">
    <location>
        <begin position="1576"/>
        <end position="1595"/>
    </location>
</feature>
<keyword evidence="6" id="KW-0029">Amino-acid transport</keyword>
<dbReference type="EMBL" id="JAACJN010000033">
    <property type="protein sequence ID" value="KAF5387351.1"/>
    <property type="molecule type" value="Genomic_DNA"/>
</dbReference>
<evidence type="ECO:0000256" key="2">
    <source>
        <dbReference type="ARBA" id="ARBA00008066"/>
    </source>
</evidence>
<feature type="transmembrane region" description="Helical" evidence="10">
    <location>
        <begin position="1385"/>
        <end position="1410"/>
    </location>
</feature>
<comment type="similarity">
    <text evidence="2">Belongs to the amino acid/polyamine transporter 2 family.</text>
</comment>
<feature type="region of interest" description="Disordered" evidence="9">
    <location>
        <begin position="135"/>
        <end position="159"/>
    </location>
</feature>
<dbReference type="InterPro" id="IPR013057">
    <property type="entry name" value="AA_transpt_TM"/>
</dbReference>
<gene>
    <name evidence="12" type="ORF">D9757_005793</name>
</gene>
<feature type="region of interest" description="Disordered" evidence="9">
    <location>
        <begin position="480"/>
        <end position="562"/>
    </location>
</feature>
<feature type="compositionally biased region" description="Acidic residues" evidence="9">
    <location>
        <begin position="1079"/>
        <end position="1088"/>
    </location>
</feature>
<dbReference type="OrthoDB" id="438545at2759"/>
<protein>
    <recommendedName>
        <fullName evidence="11">Amino acid transporter transmembrane domain-containing protein</fullName>
    </recommendedName>
</protein>
<feature type="compositionally biased region" description="Basic and acidic residues" evidence="9">
    <location>
        <begin position="938"/>
        <end position="956"/>
    </location>
</feature>
<feature type="region of interest" description="Disordered" evidence="9">
    <location>
        <begin position="433"/>
        <end position="468"/>
    </location>
</feature>
<feature type="transmembrane region" description="Helical" evidence="10">
    <location>
        <begin position="1502"/>
        <end position="1522"/>
    </location>
</feature>
<feature type="region of interest" description="Disordered" evidence="9">
    <location>
        <begin position="871"/>
        <end position="1119"/>
    </location>
</feature>
<dbReference type="PANTHER" id="PTHR22950">
    <property type="entry name" value="AMINO ACID TRANSPORTER"/>
    <property type="match status" value="1"/>
</dbReference>
<dbReference type="GO" id="GO:0061459">
    <property type="term" value="F:L-arginine transmembrane transporter activity"/>
    <property type="evidence" value="ECO:0007669"/>
    <property type="project" value="TreeGrafter"/>
</dbReference>